<evidence type="ECO:0000256" key="3">
    <source>
        <dbReference type="ARBA" id="ARBA00023277"/>
    </source>
</evidence>
<keyword evidence="1" id="KW-0808">Transferase</keyword>
<keyword evidence="6" id="KW-1185">Reference proteome</keyword>
<dbReference type="Gene3D" id="3.40.50.11350">
    <property type="match status" value="1"/>
</dbReference>
<evidence type="ECO:0000256" key="4">
    <source>
        <dbReference type="SAM" id="Phobius"/>
    </source>
</evidence>
<accession>A0A4S4LLK6</accession>
<keyword evidence="4" id="KW-0812">Transmembrane</keyword>
<dbReference type="GO" id="GO:0005783">
    <property type="term" value="C:endoplasmic reticulum"/>
    <property type="evidence" value="ECO:0007669"/>
    <property type="project" value="UniProtKB-SubCell"/>
</dbReference>
<evidence type="ECO:0000256" key="2">
    <source>
        <dbReference type="ARBA" id="ARBA00023253"/>
    </source>
</evidence>
<keyword evidence="2" id="KW-0294">Fucose metabolism</keyword>
<dbReference type="Proteomes" id="UP000310158">
    <property type="component" value="Unassembled WGS sequence"/>
</dbReference>
<feature type="transmembrane region" description="Helical" evidence="4">
    <location>
        <begin position="52"/>
        <end position="73"/>
    </location>
</feature>
<reference evidence="5 6" key="1">
    <citation type="submission" date="2019-02" db="EMBL/GenBank/DDBJ databases">
        <title>Genome sequencing of the rare red list fungi Bondarzewia mesenterica.</title>
        <authorList>
            <person name="Buettner E."/>
            <person name="Kellner H."/>
        </authorList>
    </citation>
    <scope>NUCLEOTIDE SEQUENCE [LARGE SCALE GENOMIC DNA]</scope>
    <source>
        <strain evidence="5 6">DSM 108281</strain>
    </source>
</reference>
<gene>
    <name evidence="5" type="ORF">EW146_g7360</name>
</gene>
<dbReference type="InterPro" id="IPR045130">
    <property type="entry name" value="OFUT2-like"/>
</dbReference>
<comment type="caution">
    <text evidence="5">The sequence shown here is derived from an EMBL/GenBank/DDBJ whole genome shotgun (WGS) entry which is preliminary data.</text>
</comment>
<dbReference type="GO" id="GO:0006004">
    <property type="term" value="P:fucose metabolic process"/>
    <property type="evidence" value="ECO:0007669"/>
    <property type="project" value="UniProtKB-KW"/>
</dbReference>
<evidence type="ECO:0000313" key="5">
    <source>
        <dbReference type="EMBL" id="THH12795.1"/>
    </source>
</evidence>
<dbReference type="CDD" id="cd11296">
    <property type="entry name" value="O-FucT_like"/>
    <property type="match status" value="1"/>
</dbReference>
<keyword evidence="3" id="KW-0119">Carbohydrate metabolism</keyword>
<evidence type="ECO:0000256" key="1">
    <source>
        <dbReference type="ARBA" id="ARBA00022679"/>
    </source>
</evidence>
<sequence>MEEQKNSYTLDWRPAPESDAPFSPFLDSPTTDMSSNNYLYKTPPRPWTRRRFILAACALFSAVSVVAFLLFNYTEAHLPSSVSDLLSSHPSQSLAIVDRKSVLVGEPTARFRDNLRNDTQYITSWISAGWTNDVMTYGNLVYLAMITERVPIIGPFTPSHIGSEAGGIPFSEVFDLDYLSKAINLPVVEWDEVKDLSDPSSTEVEGLGCWSIWQAVQFREPNPRITGALSQGLDVSYTKAPSWVQKNPGYEHDPHAHFWSIATLTFPEGHTNNLGTPRPSNVLGAVLHPDEQVACFDYLYYVCATESFEYEFDYSPGWRFAVKHFRWTDRLQGIADGYLKRMFGVPEQGEVPPYIGVHLRHGDFINYCGDVPKEDCFAPLSAVARRVMEIREEVRERHGYTPERVVVLSDEKDPAWWDAVRLLGWHTPDHAAEDTTAKYGRWYPLLIDAVIQSSGIGFIGTERSTMSVLARRRVQDWHAGAVRTVKWGAPGADDH</sequence>
<protein>
    <recommendedName>
        <fullName evidence="7">GDP-fucose protein O-fucosyltransferase</fullName>
    </recommendedName>
</protein>
<keyword evidence="4" id="KW-1133">Transmembrane helix</keyword>
<evidence type="ECO:0008006" key="7">
    <source>
        <dbReference type="Google" id="ProtNLM"/>
    </source>
</evidence>
<name>A0A4S4LLK6_9AGAM</name>
<proteinExistence type="predicted"/>
<dbReference type="EMBL" id="SGPL01000416">
    <property type="protein sequence ID" value="THH12795.1"/>
    <property type="molecule type" value="Genomic_DNA"/>
</dbReference>
<keyword evidence="4" id="KW-0472">Membrane</keyword>
<dbReference type="AlphaFoldDB" id="A0A4S4LLK6"/>
<dbReference type="PANTHER" id="PTHR13398:SF0">
    <property type="entry name" value="GDP-FUCOSE PROTEIN O-FUCOSYLTRANSFERASE 2"/>
    <property type="match status" value="1"/>
</dbReference>
<dbReference type="GO" id="GO:0046922">
    <property type="term" value="F:peptide-O-fucosyltransferase activity"/>
    <property type="evidence" value="ECO:0007669"/>
    <property type="project" value="InterPro"/>
</dbReference>
<dbReference type="OrthoDB" id="423313at2759"/>
<organism evidence="5 6">
    <name type="scientific">Bondarzewia mesenterica</name>
    <dbReference type="NCBI Taxonomy" id="1095465"/>
    <lineage>
        <taxon>Eukaryota</taxon>
        <taxon>Fungi</taxon>
        <taxon>Dikarya</taxon>
        <taxon>Basidiomycota</taxon>
        <taxon>Agaricomycotina</taxon>
        <taxon>Agaricomycetes</taxon>
        <taxon>Russulales</taxon>
        <taxon>Bondarzewiaceae</taxon>
        <taxon>Bondarzewia</taxon>
    </lineage>
</organism>
<evidence type="ECO:0000313" key="6">
    <source>
        <dbReference type="Proteomes" id="UP000310158"/>
    </source>
</evidence>
<dbReference type="PANTHER" id="PTHR13398">
    <property type="entry name" value="GDP-FUCOSE PROTEIN O-FUCOSYLTRANSFERASE 2"/>
    <property type="match status" value="1"/>
</dbReference>